<dbReference type="AlphaFoldDB" id="A0A1M4S7Y6"/>
<accession>A0A1M4S7Y6</accession>
<dbReference type="Gene3D" id="3.40.1550.10">
    <property type="entry name" value="CheC-like"/>
    <property type="match status" value="1"/>
</dbReference>
<dbReference type="PANTHER" id="PTHR39452:SF1">
    <property type="entry name" value="CHEY-P PHOSPHATASE CHEX"/>
    <property type="match status" value="1"/>
</dbReference>
<dbReference type="Pfam" id="PF13690">
    <property type="entry name" value="CheX"/>
    <property type="match status" value="1"/>
</dbReference>
<dbReference type="SUPFAM" id="SSF103039">
    <property type="entry name" value="CheC-like"/>
    <property type="match status" value="1"/>
</dbReference>
<dbReference type="InterPro" id="IPR028051">
    <property type="entry name" value="CheX-like_dom"/>
</dbReference>
<dbReference type="CDD" id="cd17906">
    <property type="entry name" value="CheX"/>
    <property type="match status" value="1"/>
</dbReference>
<reference evidence="3" key="1">
    <citation type="submission" date="2016-11" db="EMBL/GenBank/DDBJ databases">
        <authorList>
            <person name="Varghese N."/>
            <person name="Submissions S."/>
        </authorList>
    </citation>
    <scope>NUCLEOTIDE SEQUENCE [LARGE SCALE GENOMIC DNA]</scope>
    <source>
        <strain evidence="3">DSM 16785</strain>
    </source>
</reference>
<keyword evidence="1" id="KW-0145">Chemotaxis</keyword>
<evidence type="ECO:0000313" key="3">
    <source>
        <dbReference type="EMBL" id="SHE28301.1"/>
    </source>
</evidence>
<dbReference type="RefSeq" id="WP_072862329.1">
    <property type="nucleotide sequence ID" value="NZ_FQUI01000001.1"/>
</dbReference>
<feature type="domain" description="Chemotaxis phosphatase CheX-like" evidence="2">
    <location>
        <begin position="43"/>
        <end position="125"/>
    </location>
</feature>
<keyword evidence="4" id="KW-1185">Reference proteome</keyword>
<proteinExistence type="predicted"/>
<sequence length="156" mass="17103">MNVKVINSILDAFSKTFKMATNNMDIVIQKPVVDKGENRSYEVVVTIGFIGDLNGNIHMGLSVESAKTIVSQMMMGMPVEKLDEMSLSALGELGNMISGAIAVSLEKLGYKINITPPSIMHGNNIIFIKDGISLRFPMNIDNKFSEEFFVVLKSAI</sequence>
<evidence type="ECO:0000259" key="2">
    <source>
        <dbReference type="Pfam" id="PF13690"/>
    </source>
</evidence>
<dbReference type="OrthoDB" id="9788100at2"/>
<dbReference type="EMBL" id="FQUI01000001">
    <property type="protein sequence ID" value="SHE28301.1"/>
    <property type="molecule type" value="Genomic_DNA"/>
</dbReference>
<dbReference type="GO" id="GO:0006935">
    <property type="term" value="P:chemotaxis"/>
    <property type="evidence" value="ECO:0007669"/>
    <property type="project" value="UniProtKB-KW"/>
</dbReference>
<name>A0A1M4S7Y6_MARH1</name>
<protein>
    <submittedName>
        <fullName evidence="3">Chemotaxis protein CheX</fullName>
    </submittedName>
</protein>
<gene>
    <name evidence="3" type="ORF">SAMN02745164_00117</name>
</gene>
<dbReference type="InterPro" id="IPR038756">
    <property type="entry name" value="CheX-like"/>
</dbReference>
<dbReference type="STRING" id="1122195.SAMN02745164_00117"/>
<evidence type="ECO:0000313" key="4">
    <source>
        <dbReference type="Proteomes" id="UP000184334"/>
    </source>
</evidence>
<comment type="caution">
    <text evidence="3">The sequence shown here is derived from an EMBL/GenBank/DDBJ whole genome shotgun (WGS) entry which is preliminary data.</text>
</comment>
<dbReference type="PANTHER" id="PTHR39452">
    <property type="entry name" value="CHEY-P PHOSPHATASE CHEX"/>
    <property type="match status" value="1"/>
</dbReference>
<dbReference type="Proteomes" id="UP000184334">
    <property type="component" value="Unassembled WGS sequence"/>
</dbReference>
<organism evidence="3 4">
    <name type="scientific">Marinitoga hydrogenitolerans (strain DSM 16785 / JCM 12826 / AT1271)</name>
    <dbReference type="NCBI Taxonomy" id="1122195"/>
    <lineage>
        <taxon>Bacteria</taxon>
        <taxon>Thermotogati</taxon>
        <taxon>Thermotogota</taxon>
        <taxon>Thermotogae</taxon>
        <taxon>Petrotogales</taxon>
        <taxon>Petrotogaceae</taxon>
        <taxon>Marinitoga</taxon>
    </lineage>
</organism>
<evidence type="ECO:0000256" key="1">
    <source>
        <dbReference type="ARBA" id="ARBA00022500"/>
    </source>
</evidence>
<dbReference type="InterPro" id="IPR028976">
    <property type="entry name" value="CheC-like_sf"/>
</dbReference>